<sequence>MSKISSHVPSWAMLVIYLLCLVILAVFGDLFTFIVGTFILSIVFRNGYNRTHLEDH</sequence>
<dbReference type="Proteomes" id="UP000007435">
    <property type="component" value="Chromosome"/>
</dbReference>
<reference key="1">
    <citation type="submission" date="2010-11" db="EMBL/GenBank/DDBJ databases">
        <title>The complete genome of Leadbetterella byssophila DSM 17132.</title>
        <authorList>
            <consortium name="US DOE Joint Genome Institute (JGI-PGF)"/>
            <person name="Lucas S."/>
            <person name="Copeland A."/>
            <person name="Lapidus A."/>
            <person name="Glavina del Rio T."/>
            <person name="Dalin E."/>
            <person name="Tice H."/>
            <person name="Bruce D."/>
            <person name="Goodwin L."/>
            <person name="Pitluck S."/>
            <person name="Kyrpides N."/>
            <person name="Mavromatis K."/>
            <person name="Ivanova N."/>
            <person name="Teshima H."/>
            <person name="Brettin T."/>
            <person name="Detter J.C."/>
            <person name="Han C."/>
            <person name="Tapia R."/>
            <person name="Land M."/>
            <person name="Hauser L."/>
            <person name="Markowitz V."/>
            <person name="Cheng J.-F."/>
            <person name="Hugenholtz P."/>
            <person name="Woyke T."/>
            <person name="Wu D."/>
            <person name="Tindall B."/>
            <person name="Pomrenke H.G."/>
            <person name="Brambilla E."/>
            <person name="Klenk H.-P."/>
            <person name="Eisen J.A."/>
        </authorList>
    </citation>
    <scope>NUCLEOTIDE SEQUENCE [LARGE SCALE GENOMIC DNA]</scope>
    <source>
        <strain>DSM 17132</strain>
    </source>
</reference>
<keyword evidence="1" id="KW-0472">Membrane</keyword>
<accession>E4RZH6</accession>
<dbReference type="KEGG" id="lby:Lbys_1693"/>
<evidence type="ECO:0000313" key="3">
    <source>
        <dbReference type="Proteomes" id="UP000007435"/>
    </source>
</evidence>
<dbReference type="STRING" id="649349.Lbys_1693"/>
<dbReference type="EMBL" id="CP002305">
    <property type="protein sequence ID" value="ADQ17400.1"/>
    <property type="molecule type" value="Genomic_DNA"/>
</dbReference>
<keyword evidence="3" id="KW-1185">Reference proteome</keyword>
<feature type="transmembrane region" description="Helical" evidence="1">
    <location>
        <begin position="12"/>
        <end position="44"/>
    </location>
</feature>
<dbReference type="RefSeq" id="WP_013408449.1">
    <property type="nucleotide sequence ID" value="NC_014655.1"/>
</dbReference>
<dbReference type="AlphaFoldDB" id="E4RZH6"/>
<evidence type="ECO:0000256" key="1">
    <source>
        <dbReference type="SAM" id="Phobius"/>
    </source>
</evidence>
<dbReference type="HOGENOM" id="CLU_3008744_0_0_10"/>
<gene>
    <name evidence="2" type="ordered locus">Lbys_1693</name>
</gene>
<keyword evidence="1" id="KW-1133">Transmembrane helix</keyword>
<keyword evidence="1" id="KW-0812">Transmembrane</keyword>
<reference evidence="2 3" key="2">
    <citation type="journal article" date="2011" name="Stand. Genomic Sci.">
        <title>Complete genome sequence of Leadbetterella byssophila type strain (4M15).</title>
        <authorList>
            <person name="Abt B."/>
            <person name="Teshima H."/>
            <person name="Lucas S."/>
            <person name="Lapidus A."/>
            <person name="Del Rio T.G."/>
            <person name="Nolan M."/>
            <person name="Tice H."/>
            <person name="Cheng J.F."/>
            <person name="Pitluck S."/>
            <person name="Liolios K."/>
            <person name="Pagani I."/>
            <person name="Ivanova N."/>
            <person name="Mavromatis K."/>
            <person name="Pati A."/>
            <person name="Tapia R."/>
            <person name="Han C."/>
            <person name="Goodwin L."/>
            <person name="Chen A."/>
            <person name="Palaniappan K."/>
            <person name="Land M."/>
            <person name="Hauser L."/>
            <person name="Chang Y.J."/>
            <person name="Jeffries C.D."/>
            <person name="Rohde M."/>
            <person name="Goker M."/>
            <person name="Tindall B.J."/>
            <person name="Detter J.C."/>
            <person name="Woyke T."/>
            <person name="Bristow J."/>
            <person name="Eisen J.A."/>
            <person name="Markowitz V."/>
            <person name="Hugenholtz P."/>
            <person name="Klenk H.P."/>
            <person name="Kyrpides N.C."/>
        </authorList>
    </citation>
    <scope>NUCLEOTIDE SEQUENCE [LARGE SCALE GENOMIC DNA]</scope>
    <source>
        <strain evidence="3">DSM 17132 / JCM 16389 / KACC 11308 / NBRC 106382 / 4M15</strain>
    </source>
</reference>
<protein>
    <submittedName>
        <fullName evidence="2">Uncharacterized protein</fullName>
    </submittedName>
</protein>
<name>E4RZH6_LEAB4</name>
<organism evidence="2 3">
    <name type="scientific">Leadbetterella byssophila (strain DSM 17132 / JCM 16389 / KACC 11308 / NBRC 106382 / 4M15)</name>
    <dbReference type="NCBI Taxonomy" id="649349"/>
    <lineage>
        <taxon>Bacteria</taxon>
        <taxon>Pseudomonadati</taxon>
        <taxon>Bacteroidota</taxon>
        <taxon>Cytophagia</taxon>
        <taxon>Cytophagales</taxon>
        <taxon>Leadbetterellaceae</taxon>
        <taxon>Leadbetterella</taxon>
    </lineage>
</organism>
<proteinExistence type="predicted"/>
<evidence type="ECO:0000313" key="2">
    <source>
        <dbReference type="EMBL" id="ADQ17400.1"/>
    </source>
</evidence>